<protein>
    <submittedName>
        <fullName evidence="1">Uncharacterized protein</fullName>
    </submittedName>
</protein>
<gene>
    <name evidence="1" type="ORF">S03H2_51935</name>
</gene>
<sequence length="57" mass="5709">GTEVGASVSHQNPLDGGVAKRARLTTSVSHLKMEMGSAYLAAGADISVDAGSFVAYG</sequence>
<feature type="non-terminal residue" evidence="1">
    <location>
        <position position="1"/>
    </location>
</feature>
<reference evidence="1" key="1">
    <citation type="journal article" date="2014" name="Front. Microbiol.">
        <title>High frequency of phylogenetically diverse reductive dehalogenase-homologous genes in deep subseafloor sedimentary metagenomes.</title>
        <authorList>
            <person name="Kawai M."/>
            <person name="Futagami T."/>
            <person name="Toyoda A."/>
            <person name="Takaki Y."/>
            <person name="Nishi S."/>
            <person name="Hori S."/>
            <person name="Arai W."/>
            <person name="Tsubouchi T."/>
            <person name="Morono Y."/>
            <person name="Uchiyama I."/>
            <person name="Ito T."/>
            <person name="Fujiyama A."/>
            <person name="Inagaki F."/>
            <person name="Takami H."/>
        </authorList>
    </citation>
    <scope>NUCLEOTIDE SEQUENCE</scope>
    <source>
        <strain evidence="1">Expedition CK06-06</strain>
    </source>
</reference>
<dbReference type="EMBL" id="BARU01032981">
    <property type="protein sequence ID" value="GAH62749.1"/>
    <property type="molecule type" value="Genomic_DNA"/>
</dbReference>
<accession>X1I9H0</accession>
<dbReference type="AlphaFoldDB" id="X1I9H0"/>
<organism evidence="1">
    <name type="scientific">marine sediment metagenome</name>
    <dbReference type="NCBI Taxonomy" id="412755"/>
    <lineage>
        <taxon>unclassified sequences</taxon>
        <taxon>metagenomes</taxon>
        <taxon>ecological metagenomes</taxon>
    </lineage>
</organism>
<evidence type="ECO:0000313" key="1">
    <source>
        <dbReference type="EMBL" id="GAH62749.1"/>
    </source>
</evidence>
<name>X1I9H0_9ZZZZ</name>
<comment type="caution">
    <text evidence="1">The sequence shown here is derived from an EMBL/GenBank/DDBJ whole genome shotgun (WGS) entry which is preliminary data.</text>
</comment>
<proteinExistence type="predicted"/>